<evidence type="ECO:0000256" key="2">
    <source>
        <dbReference type="ARBA" id="ARBA00022741"/>
    </source>
</evidence>
<dbReference type="PROSITE" id="PS50893">
    <property type="entry name" value="ABC_TRANSPORTER_2"/>
    <property type="match status" value="1"/>
</dbReference>
<evidence type="ECO:0000256" key="1">
    <source>
        <dbReference type="ARBA" id="ARBA00022448"/>
    </source>
</evidence>
<evidence type="ECO:0000313" key="6">
    <source>
        <dbReference type="Proteomes" id="UP001316087"/>
    </source>
</evidence>
<keyword evidence="6" id="KW-1185">Reference proteome</keyword>
<dbReference type="EMBL" id="JAKZFC010000001">
    <property type="protein sequence ID" value="MCH7320468.1"/>
    <property type="molecule type" value="Genomic_DNA"/>
</dbReference>
<evidence type="ECO:0000313" key="5">
    <source>
        <dbReference type="EMBL" id="MCH7320468.1"/>
    </source>
</evidence>
<dbReference type="Pfam" id="PF00005">
    <property type="entry name" value="ABC_tran"/>
    <property type="match status" value="1"/>
</dbReference>
<accession>A0ABS9U924</accession>
<comment type="caution">
    <text evidence="5">The sequence shown here is derived from an EMBL/GenBank/DDBJ whole genome shotgun (WGS) entry which is preliminary data.</text>
</comment>
<sequence length="282" mass="31503">MTTIIDVQNMRMKFGSEEALKDVSFSIKKGEIFGFLGPSGSGKTTTIKILTAQLTQSSGHAFVFGQPASDMHKPQQKAKIGLLTDNSGLYQRLTVEENLLLYSNLYGISNNAVEEALQFVNLQNQRKKKVSQLSKGMLQRVILARTIMHKPQLLFLDEPTSALDPVNAQHIYRGLRKLNELGTTIFLTTHNMAEAELLCDRVAFLHKGEIRELDTPAALKKKYSDHSFTIELDTGERHVVVNGEEDAVSVMNWMKNDQIARMHSNEPSLGDIFVKLTGSDLL</sequence>
<feature type="domain" description="ABC transporter" evidence="4">
    <location>
        <begin position="5"/>
        <end position="232"/>
    </location>
</feature>
<dbReference type="PANTHER" id="PTHR42711">
    <property type="entry name" value="ABC TRANSPORTER ATP-BINDING PROTEIN"/>
    <property type="match status" value="1"/>
</dbReference>
<keyword evidence="1" id="KW-0813">Transport</keyword>
<reference evidence="5 6" key="1">
    <citation type="submission" date="2022-03" db="EMBL/GenBank/DDBJ databases">
        <authorList>
            <person name="Jo J.-H."/>
            <person name="Im W.-T."/>
        </authorList>
    </citation>
    <scope>NUCLEOTIDE SEQUENCE [LARGE SCALE GENOMIC DNA]</scope>
    <source>
        <strain evidence="5 6">MA9</strain>
    </source>
</reference>
<dbReference type="GO" id="GO:0005524">
    <property type="term" value="F:ATP binding"/>
    <property type="evidence" value="ECO:0007669"/>
    <property type="project" value="UniProtKB-KW"/>
</dbReference>
<dbReference type="SMART" id="SM00382">
    <property type="entry name" value="AAA"/>
    <property type="match status" value="1"/>
</dbReference>
<evidence type="ECO:0000259" key="4">
    <source>
        <dbReference type="PROSITE" id="PS50893"/>
    </source>
</evidence>
<dbReference type="InterPro" id="IPR050763">
    <property type="entry name" value="ABC_transporter_ATP-binding"/>
</dbReference>
<dbReference type="InterPro" id="IPR003439">
    <property type="entry name" value="ABC_transporter-like_ATP-bd"/>
</dbReference>
<name>A0ABS9U924_9BACL</name>
<dbReference type="CDD" id="cd03230">
    <property type="entry name" value="ABC_DR_subfamily_A"/>
    <property type="match status" value="1"/>
</dbReference>
<protein>
    <submittedName>
        <fullName evidence="5">ABC transporter ATP-binding protein</fullName>
    </submittedName>
</protein>
<dbReference type="SUPFAM" id="SSF52540">
    <property type="entry name" value="P-loop containing nucleoside triphosphate hydrolases"/>
    <property type="match status" value="1"/>
</dbReference>
<dbReference type="RefSeq" id="WP_241367487.1">
    <property type="nucleotide sequence ID" value="NZ_JAKZFC010000001.1"/>
</dbReference>
<dbReference type="InterPro" id="IPR027417">
    <property type="entry name" value="P-loop_NTPase"/>
</dbReference>
<gene>
    <name evidence="5" type="ORF">LZ480_01095</name>
</gene>
<dbReference type="Gene3D" id="3.40.50.300">
    <property type="entry name" value="P-loop containing nucleotide triphosphate hydrolases"/>
    <property type="match status" value="1"/>
</dbReference>
<dbReference type="PANTHER" id="PTHR42711:SF13">
    <property type="entry name" value="ABC TRANSPORTER, ATP-BINDING PROTEIN"/>
    <property type="match status" value="1"/>
</dbReference>
<organism evidence="5 6">
    <name type="scientific">Solibacillus palustris</name>
    <dbReference type="NCBI Taxonomy" id="2908203"/>
    <lineage>
        <taxon>Bacteria</taxon>
        <taxon>Bacillati</taxon>
        <taxon>Bacillota</taxon>
        <taxon>Bacilli</taxon>
        <taxon>Bacillales</taxon>
        <taxon>Caryophanaceae</taxon>
        <taxon>Solibacillus</taxon>
    </lineage>
</organism>
<evidence type="ECO:0000256" key="3">
    <source>
        <dbReference type="ARBA" id="ARBA00022840"/>
    </source>
</evidence>
<dbReference type="InterPro" id="IPR003593">
    <property type="entry name" value="AAA+_ATPase"/>
</dbReference>
<dbReference type="InterPro" id="IPR017871">
    <property type="entry name" value="ABC_transporter-like_CS"/>
</dbReference>
<keyword evidence="3 5" id="KW-0067">ATP-binding</keyword>
<proteinExistence type="predicted"/>
<keyword evidence="2" id="KW-0547">Nucleotide-binding</keyword>
<dbReference type="PROSITE" id="PS00211">
    <property type="entry name" value="ABC_TRANSPORTER_1"/>
    <property type="match status" value="1"/>
</dbReference>
<dbReference type="Proteomes" id="UP001316087">
    <property type="component" value="Unassembled WGS sequence"/>
</dbReference>